<dbReference type="InterPro" id="IPR004358">
    <property type="entry name" value="Sig_transdc_His_kin-like_C"/>
</dbReference>
<dbReference type="CDD" id="cd00082">
    <property type="entry name" value="HisKA"/>
    <property type="match status" value="1"/>
</dbReference>
<evidence type="ECO:0000256" key="3">
    <source>
        <dbReference type="ARBA" id="ARBA00022553"/>
    </source>
</evidence>
<dbReference type="PROSITE" id="PS50109">
    <property type="entry name" value="HIS_KIN"/>
    <property type="match status" value="1"/>
</dbReference>
<dbReference type="AlphaFoldDB" id="A0A8J7B735"/>
<accession>A0A8J7B735</accession>
<feature type="transmembrane region" description="Helical" evidence="7">
    <location>
        <begin position="377"/>
        <end position="399"/>
    </location>
</feature>
<dbReference type="InterPro" id="IPR003594">
    <property type="entry name" value="HATPase_dom"/>
</dbReference>
<dbReference type="Pfam" id="PF02518">
    <property type="entry name" value="HATPase_c"/>
    <property type="match status" value="1"/>
</dbReference>
<dbReference type="RefSeq" id="WP_194027970.1">
    <property type="nucleotide sequence ID" value="NZ_JADEWZ010000003.1"/>
</dbReference>
<evidence type="ECO:0000256" key="2">
    <source>
        <dbReference type="ARBA" id="ARBA00012438"/>
    </source>
</evidence>
<dbReference type="PANTHER" id="PTHR43065">
    <property type="entry name" value="SENSOR HISTIDINE KINASE"/>
    <property type="match status" value="1"/>
</dbReference>
<gene>
    <name evidence="9" type="ORF">IQ249_03145</name>
</gene>
<dbReference type="Gene3D" id="1.10.287.130">
    <property type="match status" value="1"/>
</dbReference>
<feature type="transmembrane region" description="Helical" evidence="7">
    <location>
        <begin position="405"/>
        <end position="427"/>
    </location>
</feature>
<dbReference type="PANTHER" id="PTHR43065:SF48">
    <property type="entry name" value="HISTIDINE KINASE"/>
    <property type="match status" value="1"/>
</dbReference>
<evidence type="ECO:0000259" key="8">
    <source>
        <dbReference type="PROSITE" id="PS50109"/>
    </source>
</evidence>
<keyword evidence="3" id="KW-0597">Phosphoprotein</keyword>
<evidence type="ECO:0000256" key="4">
    <source>
        <dbReference type="ARBA" id="ARBA00022777"/>
    </source>
</evidence>
<organism evidence="9 10">
    <name type="scientific">Lusitaniella coriacea LEGE 07157</name>
    <dbReference type="NCBI Taxonomy" id="945747"/>
    <lineage>
        <taxon>Bacteria</taxon>
        <taxon>Bacillati</taxon>
        <taxon>Cyanobacteriota</taxon>
        <taxon>Cyanophyceae</taxon>
        <taxon>Spirulinales</taxon>
        <taxon>Lusitaniellaceae</taxon>
        <taxon>Lusitaniella</taxon>
    </lineage>
</organism>
<evidence type="ECO:0000256" key="1">
    <source>
        <dbReference type="ARBA" id="ARBA00000085"/>
    </source>
</evidence>
<comment type="caution">
    <text evidence="9">The sequence shown here is derived from an EMBL/GenBank/DDBJ whole genome shotgun (WGS) entry which is preliminary data.</text>
</comment>
<dbReference type="InterPro" id="IPR036097">
    <property type="entry name" value="HisK_dim/P_sf"/>
</dbReference>
<keyword evidence="4" id="KW-0418">Kinase</keyword>
<proteinExistence type="predicted"/>
<dbReference type="PRINTS" id="PR00344">
    <property type="entry name" value="BCTRLSENSOR"/>
</dbReference>
<dbReference type="InterPro" id="IPR005467">
    <property type="entry name" value="His_kinase_dom"/>
</dbReference>
<comment type="catalytic activity">
    <reaction evidence="1">
        <text>ATP + protein L-histidine = ADP + protein N-phospho-L-histidine.</text>
        <dbReference type="EC" id="2.7.13.3"/>
    </reaction>
</comment>
<name>A0A8J7B735_9CYAN</name>
<dbReference type="EC" id="2.7.13.3" evidence="2"/>
<evidence type="ECO:0000256" key="7">
    <source>
        <dbReference type="SAM" id="Phobius"/>
    </source>
</evidence>
<keyword evidence="7" id="KW-0472">Membrane</keyword>
<dbReference type="SUPFAM" id="SSF55874">
    <property type="entry name" value="ATPase domain of HSP90 chaperone/DNA topoisomerase II/histidine kinase"/>
    <property type="match status" value="1"/>
</dbReference>
<keyword evidence="10" id="KW-1185">Reference proteome</keyword>
<dbReference type="InterPro" id="IPR003661">
    <property type="entry name" value="HisK_dim/P_dom"/>
</dbReference>
<evidence type="ECO:0000313" key="9">
    <source>
        <dbReference type="EMBL" id="MBE9114886.1"/>
    </source>
</evidence>
<dbReference type="SMART" id="SM00387">
    <property type="entry name" value="HATPase_c"/>
    <property type="match status" value="1"/>
</dbReference>
<dbReference type="InterPro" id="IPR007890">
    <property type="entry name" value="CHASE2"/>
</dbReference>
<feature type="coiled-coil region" evidence="6">
    <location>
        <begin position="432"/>
        <end position="477"/>
    </location>
</feature>
<dbReference type="SUPFAM" id="SSF47384">
    <property type="entry name" value="Homodimeric domain of signal transducing histidine kinase"/>
    <property type="match status" value="1"/>
</dbReference>
<sequence length="798" mass="89129">MWQKLKHKIGEWRGILTIASSVAGLTIAGSAIGVFQLLEWATIDRLFQLRPAEPVDSRIVIVTIDEPDIQYLGEWPMSDRDMASVLKKIAAQQPKAIGIDIYRDLPVEPGHEELVEVFKSTPNLIAIEKVGGETVAPPPALEKTDRIAAADMVIDADGKVRRGLIGLGTKEGAWREGLGAKLALTYLEEAELSLETLDEEKQIYQLGEAVFVPLQGDESLYVGREGFTGGIPLTLGEIAAQVKQWWKGDAGGYQIILNYRGQIDRFHHISLTDVQENKIPPDLMRDRVVFLGVTTPSLKDVFPTPYTNTFLATPVPTPGVVIHANLASQMMSGSLDGRSMLYAWDRTANWLWIVLWSFIGSVGSWSILQTKLVNKNIFFLGTLSYVVLASCLLVGGGYFSFLAGWVIPLFSPFFALSASAILAANYYNQWQLKQANEQLENYSRTLEFRVAERTKALSQALEDLKATQDELIQKEKMAALGQLVAGVAHEVNTPLGAIRSSISNIDSFLKDRLEALPDFFRTLSSERQKDFFNLLQYTKEKTAPHLSFRERRKIKRRFIAQLEDEEIPDADILADTLVDIGVLDALEPLLPLLRDPDRENILDIAYQLTSLQRNARTISNATDRAAKVVFALKTYSHYDASGNKVKTNVVEGIETVLTLYTTQLKQRVEVLREYDEEIPIIWGYSDELNQVWTNLLHNAIQAMDNKGELKIGVKYKQDNLEITFTDNGQGIPTEIQDKIFQPFFTTKPPGEGSGLGLDIVRKILEKHQGTIDFQSVPGETTFRVMLPINSGEEMLVSA</sequence>
<feature type="transmembrane region" description="Helical" evidence="7">
    <location>
        <begin position="350"/>
        <end position="368"/>
    </location>
</feature>
<dbReference type="InterPro" id="IPR036890">
    <property type="entry name" value="HATPase_C_sf"/>
</dbReference>
<keyword evidence="7" id="KW-1133">Transmembrane helix</keyword>
<evidence type="ECO:0000313" key="10">
    <source>
        <dbReference type="Proteomes" id="UP000654482"/>
    </source>
</evidence>
<evidence type="ECO:0000256" key="6">
    <source>
        <dbReference type="SAM" id="Coils"/>
    </source>
</evidence>
<dbReference type="Proteomes" id="UP000654482">
    <property type="component" value="Unassembled WGS sequence"/>
</dbReference>
<keyword evidence="5" id="KW-0902">Two-component regulatory system</keyword>
<keyword evidence="7" id="KW-0812">Transmembrane</keyword>
<protein>
    <recommendedName>
        <fullName evidence="2">histidine kinase</fullName>
        <ecNumber evidence="2">2.7.13.3</ecNumber>
    </recommendedName>
</protein>
<dbReference type="SMART" id="SM01080">
    <property type="entry name" value="CHASE2"/>
    <property type="match status" value="1"/>
</dbReference>
<dbReference type="EMBL" id="JADEWZ010000003">
    <property type="protein sequence ID" value="MBE9114886.1"/>
    <property type="molecule type" value="Genomic_DNA"/>
</dbReference>
<keyword evidence="4" id="KW-0808">Transferase</keyword>
<dbReference type="Pfam" id="PF05226">
    <property type="entry name" value="CHASE2"/>
    <property type="match status" value="1"/>
</dbReference>
<evidence type="ECO:0000256" key="5">
    <source>
        <dbReference type="ARBA" id="ARBA00023012"/>
    </source>
</evidence>
<dbReference type="Gene3D" id="3.30.565.10">
    <property type="entry name" value="Histidine kinase-like ATPase, C-terminal domain"/>
    <property type="match status" value="1"/>
</dbReference>
<reference evidence="9" key="1">
    <citation type="submission" date="2020-10" db="EMBL/GenBank/DDBJ databases">
        <authorList>
            <person name="Castelo-Branco R."/>
            <person name="Eusebio N."/>
            <person name="Adriana R."/>
            <person name="Vieira A."/>
            <person name="Brugerolle De Fraissinette N."/>
            <person name="Rezende De Castro R."/>
            <person name="Schneider M.P."/>
            <person name="Vasconcelos V."/>
            <person name="Leao P.N."/>
        </authorList>
    </citation>
    <scope>NUCLEOTIDE SEQUENCE</scope>
    <source>
        <strain evidence="9">LEGE 07157</strain>
    </source>
</reference>
<dbReference type="GO" id="GO:0000155">
    <property type="term" value="F:phosphorelay sensor kinase activity"/>
    <property type="evidence" value="ECO:0007669"/>
    <property type="project" value="InterPro"/>
</dbReference>
<feature type="transmembrane region" description="Helical" evidence="7">
    <location>
        <begin position="12"/>
        <end position="38"/>
    </location>
</feature>
<keyword evidence="6" id="KW-0175">Coiled coil</keyword>
<feature type="domain" description="Histidine kinase" evidence="8">
    <location>
        <begin position="653"/>
        <end position="790"/>
    </location>
</feature>